<reference evidence="8 9" key="1">
    <citation type="submission" date="2016-12" db="EMBL/GenBank/DDBJ databases">
        <title>The genome of dimorphic prosthecate Glycocaulis alkaliphilus 6b-8t, isolated from crude oil dictates its adaptability in petroleum environments.</title>
        <authorList>
            <person name="Wu X.-L."/>
            <person name="Geng S."/>
        </authorList>
    </citation>
    <scope>NUCLEOTIDE SEQUENCE [LARGE SCALE GENOMIC DNA]</scope>
    <source>
        <strain evidence="8 9">6B-8</strain>
    </source>
</reference>
<dbReference type="SUPFAM" id="SSF52210">
    <property type="entry name" value="Succinyl-CoA synthetase domains"/>
    <property type="match status" value="1"/>
</dbReference>
<evidence type="ECO:0000256" key="5">
    <source>
        <dbReference type="HAMAP-Rule" id="MF_01988"/>
    </source>
</evidence>
<sequence length="302" mass="30983">MSVLVNKDTKVLVQGLTGKTGTFHTEQALAYFGTKMVGGIHPNKGGESWTSGMDGAASLPIFASVAEGKERTGATASVVYVPPAGAGAAIIEAIDAGIELIVCITEGIPVMDMVKVKARLEKSNSRLLGPNCPGVLTPEECKIGIMPGSIFKKGSVGVVSRSGTLTYEAVFQTTAEGLGQTTAVGIGGDPVKGTEFIDVLEMFLADDETKSIIMIGEIGGSAEEEAAQFLRDEAKKGRKKPMAGFIAGRTAPKGRTMGHAGAIVAGGKGDAESKIEAMKSAGIVVSDSPARLGKTLVEALKG</sequence>
<evidence type="ECO:0000256" key="7">
    <source>
        <dbReference type="RuleBase" id="RU000699"/>
    </source>
</evidence>
<dbReference type="GO" id="GO:0004775">
    <property type="term" value="F:succinate-CoA ligase (ADP-forming) activity"/>
    <property type="evidence" value="ECO:0007669"/>
    <property type="project" value="UniProtKB-UniRule"/>
</dbReference>
<evidence type="ECO:0000256" key="2">
    <source>
        <dbReference type="ARBA" id="ARBA00022598"/>
    </source>
</evidence>
<evidence type="ECO:0000313" key="9">
    <source>
        <dbReference type="Proteomes" id="UP000286954"/>
    </source>
</evidence>
<comment type="pathway">
    <text evidence="5 7">Carbohydrate metabolism; tricarboxylic acid cycle; succinate from succinyl-CoA (ligase route): step 1/1.</text>
</comment>
<dbReference type="GO" id="GO:0009361">
    <property type="term" value="C:succinate-CoA ligase complex (ADP-forming)"/>
    <property type="evidence" value="ECO:0007669"/>
    <property type="project" value="TreeGrafter"/>
</dbReference>
<comment type="function">
    <text evidence="5 7">Succinyl-CoA synthetase functions in the citric acid cycle (TCA), coupling the hydrolysis of succinyl-CoA to the synthesis of either ATP or GTP and thus represents the only step of substrate-level phosphorylation in the TCA. The alpha subunit of the enzyme binds the substrates coenzyme A and phosphate, while succinate binding and nucleotide specificity is provided by the beta subunit.</text>
</comment>
<dbReference type="InterPro" id="IPR005811">
    <property type="entry name" value="SUCC_ACL_C"/>
</dbReference>
<name>A0A3T0EDB5_9PROT</name>
<comment type="subunit">
    <text evidence="5 7">Heterotetramer of two alpha and two beta subunits.</text>
</comment>
<comment type="catalytic activity">
    <reaction evidence="5">
        <text>GTP + succinate + CoA = succinyl-CoA + GDP + phosphate</text>
        <dbReference type="Rhea" id="RHEA:22120"/>
        <dbReference type="ChEBI" id="CHEBI:30031"/>
        <dbReference type="ChEBI" id="CHEBI:37565"/>
        <dbReference type="ChEBI" id="CHEBI:43474"/>
        <dbReference type="ChEBI" id="CHEBI:57287"/>
        <dbReference type="ChEBI" id="CHEBI:57292"/>
        <dbReference type="ChEBI" id="CHEBI:58189"/>
    </reaction>
</comment>
<evidence type="ECO:0000256" key="1">
    <source>
        <dbReference type="ARBA" id="ARBA00022532"/>
    </source>
</evidence>
<dbReference type="InterPro" id="IPR033847">
    <property type="entry name" value="Citrt_syn/SCS-alpha_CS"/>
</dbReference>
<keyword evidence="9" id="KW-1185">Reference proteome</keyword>
<evidence type="ECO:0000313" key="8">
    <source>
        <dbReference type="EMBL" id="AZU05305.1"/>
    </source>
</evidence>
<dbReference type="Gene3D" id="3.40.50.720">
    <property type="entry name" value="NAD(P)-binding Rossmann-like Domain"/>
    <property type="match status" value="1"/>
</dbReference>
<keyword evidence="2 5" id="KW-0436">Ligase</keyword>
<dbReference type="PROSITE" id="PS00399">
    <property type="entry name" value="SUCCINYL_COA_LIG_2"/>
    <property type="match status" value="1"/>
</dbReference>
<dbReference type="PIRSF" id="PIRSF001553">
    <property type="entry name" value="SucCS_alpha"/>
    <property type="match status" value="1"/>
</dbReference>
<dbReference type="PANTHER" id="PTHR11117">
    <property type="entry name" value="SUCCINYL-COA LIGASE SUBUNIT ALPHA"/>
    <property type="match status" value="1"/>
</dbReference>
<dbReference type="Pfam" id="PF00549">
    <property type="entry name" value="Ligase_CoA"/>
    <property type="match status" value="1"/>
</dbReference>
<dbReference type="FunFam" id="3.40.50.261:FF:000010">
    <property type="entry name" value="Succinate--CoA ligase [ADP-forming] subunit alpha"/>
    <property type="match status" value="1"/>
</dbReference>
<dbReference type="KEGG" id="gak:X907_2796"/>
<feature type="binding site" evidence="5">
    <location>
        <position position="44"/>
    </location>
    <ligand>
        <name>CoA</name>
        <dbReference type="ChEBI" id="CHEBI:57287"/>
    </ligand>
</feature>
<comment type="similarity">
    <text evidence="4 5 6">Belongs to the succinate/malate CoA ligase alpha subunit family.</text>
</comment>
<evidence type="ECO:0000256" key="6">
    <source>
        <dbReference type="RuleBase" id="RU000677"/>
    </source>
</evidence>
<dbReference type="InterPro" id="IPR005810">
    <property type="entry name" value="CoA_lig_alpha"/>
</dbReference>
<dbReference type="PROSITE" id="PS01216">
    <property type="entry name" value="SUCCINYL_COA_LIG_1"/>
    <property type="match status" value="1"/>
</dbReference>
<dbReference type="SUPFAM" id="SSF51735">
    <property type="entry name" value="NAD(P)-binding Rossmann-fold domains"/>
    <property type="match status" value="1"/>
</dbReference>
<dbReference type="InterPro" id="IPR017440">
    <property type="entry name" value="Cit_synth/succinyl-CoA_lig_AS"/>
</dbReference>
<protein>
    <recommendedName>
        <fullName evidence="5">Succinate--CoA ligase [ADP-forming] subunit alpha</fullName>
        <ecNumber evidence="5">6.2.1.5</ecNumber>
    </recommendedName>
    <alternativeName>
        <fullName evidence="5">Succinyl-CoA synthetase subunit alpha</fullName>
        <shortName evidence="5">SCS-alpha</shortName>
    </alternativeName>
</protein>
<organism evidence="8 9">
    <name type="scientific">Glycocaulis alkaliphilus</name>
    <dbReference type="NCBI Taxonomy" id="1434191"/>
    <lineage>
        <taxon>Bacteria</taxon>
        <taxon>Pseudomonadati</taxon>
        <taxon>Pseudomonadota</taxon>
        <taxon>Alphaproteobacteria</taxon>
        <taxon>Maricaulales</taxon>
        <taxon>Maricaulaceae</taxon>
        <taxon>Glycocaulis</taxon>
    </lineage>
</organism>
<dbReference type="AlphaFoldDB" id="A0A3T0EDB5"/>
<dbReference type="SMART" id="SM00881">
    <property type="entry name" value="CoA_binding"/>
    <property type="match status" value="1"/>
</dbReference>
<feature type="active site" description="Tele-phosphohistidine intermediate" evidence="5">
    <location>
        <position position="259"/>
    </location>
</feature>
<dbReference type="GO" id="GO:0006099">
    <property type="term" value="P:tricarboxylic acid cycle"/>
    <property type="evidence" value="ECO:0007669"/>
    <property type="project" value="UniProtKB-UniRule"/>
</dbReference>
<gene>
    <name evidence="5" type="primary">sucD</name>
    <name evidence="8" type="ORF">X907_2796</name>
</gene>
<dbReference type="GO" id="GO:0000166">
    <property type="term" value="F:nucleotide binding"/>
    <property type="evidence" value="ECO:0007669"/>
    <property type="project" value="UniProtKB-KW"/>
</dbReference>
<dbReference type="InterPro" id="IPR036291">
    <property type="entry name" value="NAD(P)-bd_dom_sf"/>
</dbReference>
<keyword evidence="1 5" id="KW-0816">Tricarboxylic acid cycle</keyword>
<dbReference type="Proteomes" id="UP000286954">
    <property type="component" value="Chromosome"/>
</dbReference>
<dbReference type="Pfam" id="PF02629">
    <property type="entry name" value="CoA_binding"/>
    <property type="match status" value="1"/>
</dbReference>
<dbReference type="InterPro" id="IPR003781">
    <property type="entry name" value="CoA-bd"/>
</dbReference>
<keyword evidence="3 5" id="KW-0547">Nucleotide-binding</keyword>
<dbReference type="NCBIfam" id="NF004230">
    <property type="entry name" value="PRK05678.1"/>
    <property type="match status" value="1"/>
</dbReference>
<evidence type="ECO:0000256" key="4">
    <source>
        <dbReference type="ARBA" id="ARBA00060724"/>
    </source>
</evidence>
<feature type="binding site" evidence="5">
    <location>
        <position position="167"/>
    </location>
    <ligand>
        <name>substrate</name>
        <note>ligand shared with subunit beta</note>
    </ligand>
</feature>
<dbReference type="NCBIfam" id="TIGR01019">
    <property type="entry name" value="sucCoAalpha"/>
    <property type="match status" value="1"/>
</dbReference>
<dbReference type="FunFam" id="3.40.50.720:FF:000277">
    <property type="entry name" value="Succinate--CoA ligase [ADP-forming] subunit alpha"/>
    <property type="match status" value="1"/>
</dbReference>
<dbReference type="InterPro" id="IPR016102">
    <property type="entry name" value="Succinyl-CoA_synth-like"/>
</dbReference>
<proteinExistence type="inferred from homology"/>
<dbReference type="OrthoDB" id="9807196at2"/>
<dbReference type="GO" id="GO:0004776">
    <property type="term" value="F:succinate-CoA ligase (GDP-forming) activity"/>
    <property type="evidence" value="ECO:0007669"/>
    <property type="project" value="TreeGrafter"/>
</dbReference>
<dbReference type="RefSeq" id="WP_127568972.1">
    <property type="nucleotide sequence ID" value="NZ_BMFB01000004.1"/>
</dbReference>
<dbReference type="Gene3D" id="3.40.50.261">
    <property type="entry name" value="Succinyl-CoA synthetase domains"/>
    <property type="match status" value="1"/>
</dbReference>
<feature type="binding site" evidence="5">
    <location>
        <begin position="104"/>
        <end position="106"/>
    </location>
    <ligand>
        <name>CoA</name>
        <dbReference type="ChEBI" id="CHEBI:57287"/>
    </ligand>
</feature>
<dbReference type="HAMAP" id="MF_01988">
    <property type="entry name" value="Succ_CoA_alpha"/>
    <property type="match status" value="1"/>
</dbReference>
<accession>A0A3T0EDB5</accession>
<dbReference type="UniPathway" id="UPA00223">
    <property type="reaction ID" value="UER00999"/>
</dbReference>
<comment type="catalytic activity">
    <reaction evidence="5 7">
        <text>succinate + ATP + CoA = succinyl-CoA + ADP + phosphate</text>
        <dbReference type="Rhea" id="RHEA:17661"/>
        <dbReference type="ChEBI" id="CHEBI:30031"/>
        <dbReference type="ChEBI" id="CHEBI:30616"/>
        <dbReference type="ChEBI" id="CHEBI:43474"/>
        <dbReference type="ChEBI" id="CHEBI:57287"/>
        <dbReference type="ChEBI" id="CHEBI:57292"/>
        <dbReference type="ChEBI" id="CHEBI:456216"/>
        <dbReference type="EC" id="6.2.1.5"/>
    </reaction>
</comment>
<dbReference type="PRINTS" id="PR01798">
    <property type="entry name" value="SCOASYNTHASE"/>
</dbReference>
<dbReference type="PANTHER" id="PTHR11117:SF2">
    <property type="entry name" value="SUCCINATE--COA LIGASE [ADP_GDP-FORMING] SUBUNIT ALPHA, MITOCHONDRIAL"/>
    <property type="match status" value="1"/>
</dbReference>
<feature type="binding site" evidence="5">
    <location>
        <begin position="17"/>
        <end position="20"/>
    </location>
    <ligand>
        <name>CoA</name>
        <dbReference type="ChEBI" id="CHEBI:57287"/>
    </ligand>
</feature>
<dbReference type="EMBL" id="CP018911">
    <property type="protein sequence ID" value="AZU05305.1"/>
    <property type="molecule type" value="Genomic_DNA"/>
</dbReference>
<dbReference type="EC" id="6.2.1.5" evidence="5"/>
<evidence type="ECO:0000256" key="3">
    <source>
        <dbReference type="ARBA" id="ARBA00022741"/>
    </source>
</evidence>